<evidence type="ECO:0000259" key="8">
    <source>
        <dbReference type="Pfam" id="PF04542"/>
    </source>
</evidence>
<comment type="similarity">
    <text evidence="1">Belongs to the sigma-70 factor family.</text>
</comment>
<evidence type="ECO:0000256" key="2">
    <source>
        <dbReference type="ARBA" id="ARBA00021245"/>
    </source>
</evidence>
<dbReference type="SUPFAM" id="SSF88946">
    <property type="entry name" value="Sigma2 domain of RNA polymerase sigma factors"/>
    <property type="match status" value="1"/>
</dbReference>
<dbReference type="InterPro" id="IPR014284">
    <property type="entry name" value="RNA_pol_sigma-70_dom"/>
</dbReference>
<accession>A0A9D2RZS0</accession>
<dbReference type="Proteomes" id="UP000824214">
    <property type="component" value="Unassembled WGS sequence"/>
</dbReference>
<dbReference type="EMBL" id="DWXZ01000174">
    <property type="protein sequence ID" value="HJB38029.1"/>
    <property type="molecule type" value="Genomic_DNA"/>
</dbReference>
<sequence>MDYQACGDAQLAALVRAGQGEAFAELSARYLGLIRAKAKLFEGASAPEKEDLWQEGLLGLYAAAISYRPGRGASFPTYAGVCVYNQMASAVRRHGSSGNRPLNESVPLEDAGEAAVEAGPEALLELREEFGALCRQMDVSLSPLERRVLALYLSGYRRVEGAKRAGLPLRSYDNALHRVRSKLKRM</sequence>
<name>A0A9D2RZS0_9FIRM</name>
<dbReference type="GO" id="GO:0003677">
    <property type="term" value="F:DNA binding"/>
    <property type="evidence" value="ECO:0007669"/>
    <property type="project" value="UniProtKB-KW"/>
</dbReference>
<keyword evidence="4" id="KW-0731">Sigma factor</keyword>
<dbReference type="AlphaFoldDB" id="A0A9D2RZS0"/>
<comment type="caution">
    <text evidence="9">The sequence shown here is derived from an EMBL/GenBank/DDBJ whole genome shotgun (WGS) entry which is preliminary data.</text>
</comment>
<comment type="function">
    <text evidence="7">Sigma factors are initiation factors that promote the attachment of RNA polymerase to specific initiation sites and are then released. Sigma-S contributes to the protection against external stress, thus playing a role in cellular fitness and survival.</text>
</comment>
<evidence type="ECO:0000256" key="4">
    <source>
        <dbReference type="ARBA" id="ARBA00023082"/>
    </source>
</evidence>
<reference evidence="9" key="2">
    <citation type="submission" date="2021-04" db="EMBL/GenBank/DDBJ databases">
        <authorList>
            <person name="Gilroy R."/>
        </authorList>
    </citation>
    <scope>NUCLEOTIDE SEQUENCE</scope>
    <source>
        <strain evidence="9">ChiBcolR8-3208</strain>
    </source>
</reference>
<keyword evidence="6" id="KW-0804">Transcription</keyword>
<evidence type="ECO:0000313" key="9">
    <source>
        <dbReference type="EMBL" id="HJB38029.1"/>
    </source>
</evidence>
<evidence type="ECO:0000256" key="6">
    <source>
        <dbReference type="ARBA" id="ARBA00023163"/>
    </source>
</evidence>
<protein>
    <recommendedName>
        <fullName evidence="2">RNA polymerase sigma factor SigS</fullName>
    </recommendedName>
</protein>
<evidence type="ECO:0000256" key="7">
    <source>
        <dbReference type="ARBA" id="ARBA00024701"/>
    </source>
</evidence>
<dbReference type="Gene3D" id="1.10.1740.10">
    <property type="match status" value="1"/>
</dbReference>
<evidence type="ECO:0000313" key="10">
    <source>
        <dbReference type="Proteomes" id="UP000824214"/>
    </source>
</evidence>
<keyword evidence="5" id="KW-0238">DNA-binding</keyword>
<organism evidence="9 10">
    <name type="scientific">Candidatus Acutalibacter ornithocaccae</name>
    <dbReference type="NCBI Taxonomy" id="2838416"/>
    <lineage>
        <taxon>Bacteria</taxon>
        <taxon>Bacillati</taxon>
        <taxon>Bacillota</taxon>
        <taxon>Clostridia</taxon>
        <taxon>Eubacteriales</taxon>
        <taxon>Acutalibacteraceae</taxon>
        <taxon>Acutalibacter</taxon>
    </lineage>
</organism>
<dbReference type="NCBIfam" id="TIGR02937">
    <property type="entry name" value="sigma70-ECF"/>
    <property type="match status" value="1"/>
</dbReference>
<dbReference type="InterPro" id="IPR016032">
    <property type="entry name" value="Sig_transdc_resp-reg_C-effctor"/>
</dbReference>
<reference evidence="9" key="1">
    <citation type="journal article" date="2021" name="PeerJ">
        <title>Extensive microbial diversity within the chicken gut microbiome revealed by metagenomics and culture.</title>
        <authorList>
            <person name="Gilroy R."/>
            <person name="Ravi A."/>
            <person name="Getino M."/>
            <person name="Pursley I."/>
            <person name="Horton D.L."/>
            <person name="Alikhan N.F."/>
            <person name="Baker D."/>
            <person name="Gharbi K."/>
            <person name="Hall N."/>
            <person name="Watson M."/>
            <person name="Adriaenssens E.M."/>
            <person name="Foster-Nyarko E."/>
            <person name="Jarju S."/>
            <person name="Secka A."/>
            <person name="Antonio M."/>
            <person name="Oren A."/>
            <person name="Chaudhuri R.R."/>
            <person name="La Ragione R."/>
            <person name="Hildebrand F."/>
            <person name="Pallen M.J."/>
        </authorList>
    </citation>
    <scope>NUCLEOTIDE SEQUENCE</scope>
    <source>
        <strain evidence="9">ChiBcolR8-3208</strain>
    </source>
</reference>
<evidence type="ECO:0000256" key="5">
    <source>
        <dbReference type="ARBA" id="ARBA00023125"/>
    </source>
</evidence>
<dbReference type="Pfam" id="PF04542">
    <property type="entry name" value="Sigma70_r2"/>
    <property type="match status" value="1"/>
</dbReference>
<keyword evidence="3" id="KW-0805">Transcription regulation</keyword>
<dbReference type="InterPro" id="IPR007627">
    <property type="entry name" value="RNA_pol_sigma70_r2"/>
</dbReference>
<feature type="domain" description="RNA polymerase sigma-70 region 2" evidence="8">
    <location>
        <begin position="28"/>
        <end position="95"/>
    </location>
</feature>
<proteinExistence type="inferred from homology"/>
<dbReference type="InterPro" id="IPR013325">
    <property type="entry name" value="RNA_pol_sigma_r2"/>
</dbReference>
<dbReference type="PANTHER" id="PTHR43133:SF8">
    <property type="entry name" value="RNA POLYMERASE SIGMA FACTOR HI_1459-RELATED"/>
    <property type="match status" value="1"/>
</dbReference>
<dbReference type="PANTHER" id="PTHR43133">
    <property type="entry name" value="RNA POLYMERASE ECF-TYPE SIGMA FACTO"/>
    <property type="match status" value="1"/>
</dbReference>
<dbReference type="SUPFAM" id="SSF46894">
    <property type="entry name" value="C-terminal effector domain of the bipartite response regulators"/>
    <property type="match status" value="1"/>
</dbReference>
<gene>
    <name evidence="9" type="ORF">H9942_08185</name>
</gene>
<evidence type="ECO:0000256" key="3">
    <source>
        <dbReference type="ARBA" id="ARBA00023015"/>
    </source>
</evidence>
<evidence type="ECO:0000256" key="1">
    <source>
        <dbReference type="ARBA" id="ARBA00007788"/>
    </source>
</evidence>
<dbReference type="InterPro" id="IPR039425">
    <property type="entry name" value="RNA_pol_sigma-70-like"/>
</dbReference>
<dbReference type="GO" id="GO:0006352">
    <property type="term" value="P:DNA-templated transcription initiation"/>
    <property type="evidence" value="ECO:0007669"/>
    <property type="project" value="InterPro"/>
</dbReference>
<dbReference type="GO" id="GO:0016987">
    <property type="term" value="F:sigma factor activity"/>
    <property type="evidence" value="ECO:0007669"/>
    <property type="project" value="UniProtKB-KW"/>
</dbReference>